<dbReference type="AlphaFoldDB" id="A0AAV0GA26"/>
<feature type="repeat" description="RCC1" evidence="2">
    <location>
        <begin position="60"/>
        <end position="113"/>
    </location>
</feature>
<name>A0AAV0GA26_9ASTE</name>
<dbReference type="Pfam" id="PF00415">
    <property type="entry name" value="RCC1"/>
    <property type="match status" value="2"/>
</dbReference>
<evidence type="ECO:0000313" key="4">
    <source>
        <dbReference type="Proteomes" id="UP001152523"/>
    </source>
</evidence>
<keyword evidence="4" id="KW-1185">Reference proteome</keyword>
<feature type="repeat" description="RCC1" evidence="2">
    <location>
        <begin position="7"/>
        <end position="59"/>
    </location>
</feature>
<dbReference type="Gene3D" id="2.130.10.30">
    <property type="entry name" value="Regulator of chromosome condensation 1/beta-lactamase-inhibitor protein II"/>
    <property type="match status" value="1"/>
</dbReference>
<dbReference type="SUPFAM" id="SSF50985">
    <property type="entry name" value="RCC1/BLIP-II"/>
    <property type="match status" value="1"/>
</dbReference>
<dbReference type="InterPro" id="IPR009091">
    <property type="entry name" value="RCC1/BLIP-II"/>
</dbReference>
<evidence type="ECO:0000313" key="3">
    <source>
        <dbReference type="EMBL" id="CAH9144640.1"/>
    </source>
</evidence>
<dbReference type="PANTHER" id="PTHR22870:SF451">
    <property type="entry name" value="MJK13.9 PROTEIN"/>
    <property type="match status" value="1"/>
</dbReference>
<evidence type="ECO:0000256" key="2">
    <source>
        <dbReference type="PROSITE-ProRule" id="PRU00235"/>
    </source>
</evidence>
<dbReference type="Proteomes" id="UP001152523">
    <property type="component" value="Unassembled WGS sequence"/>
</dbReference>
<dbReference type="InterPro" id="IPR000408">
    <property type="entry name" value="Reg_chr_condens"/>
</dbReference>
<comment type="caution">
    <text evidence="3">The sequence shown here is derived from an EMBL/GenBank/DDBJ whole genome shotgun (WGS) entry which is preliminary data.</text>
</comment>
<dbReference type="PANTHER" id="PTHR22870">
    <property type="entry name" value="REGULATOR OF CHROMOSOME CONDENSATION"/>
    <property type="match status" value="1"/>
</dbReference>
<reference evidence="3" key="1">
    <citation type="submission" date="2022-07" db="EMBL/GenBank/DDBJ databases">
        <authorList>
            <person name="Macas J."/>
            <person name="Novak P."/>
            <person name="Neumann P."/>
        </authorList>
    </citation>
    <scope>NUCLEOTIDE SEQUENCE</scope>
</reference>
<proteinExistence type="predicted"/>
<evidence type="ECO:0000256" key="1">
    <source>
        <dbReference type="ARBA" id="ARBA00022737"/>
    </source>
</evidence>
<sequence length="156" mass="17321">MFLTRDGRVYTCGSNVHGQLGHGDTMDRPTPTCVELLAFLCTVVQIAAGPSYALSVALDGSLYTFGSGSNFCLGHGEQLNEFHPREIQSFKRKGIHLLRVSAGDEHVVALDSNGYVSNHHRRIEFLFPHVLAGPLVAFICSYRFSICYVSHWSKQY</sequence>
<organism evidence="3 4">
    <name type="scientific">Cuscuta epithymum</name>
    <dbReference type="NCBI Taxonomy" id="186058"/>
    <lineage>
        <taxon>Eukaryota</taxon>
        <taxon>Viridiplantae</taxon>
        <taxon>Streptophyta</taxon>
        <taxon>Embryophyta</taxon>
        <taxon>Tracheophyta</taxon>
        <taxon>Spermatophyta</taxon>
        <taxon>Magnoliopsida</taxon>
        <taxon>eudicotyledons</taxon>
        <taxon>Gunneridae</taxon>
        <taxon>Pentapetalae</taxon>
        <taxon>asterids</taxon>
        <taxon>lamiids</taxon>
        <taxon>Solanales</taxon>
        <taxon>Convolvulaceae</taxon>
        <taxon>Cuscuteae</taxon>
        <taxon>Cuscuta</taxon>
        <taxon>Cuscuta subgen. Cuscuta</taxon>
    </lineage>
</organism>
<dbReference type="InterPro" id="IPR051210">
    <property type="entry name" value="Ub_ligase/GEF_domain"/>
</dbReference>
<accession>A0AAV0GA26</accession>
<dbReference type="PROSITE" id="PS50012">
    <property type="entry name" value="RCC1_3"/>
    <property type="match status" value="2"/>
</dbReference>
<keyword evidence="1" id="KW-0677">Repeat</keyword>
<gene>
    <name evidence="3" type="ORF">CEPIT_LOCUS41595</name>
</gene>
<protein>
    <submittedName>
        <fullName evidence="3">Uncharacterized protein</fullName>
    </submittedName>
</protein>
<dbReference type="EMBL" id="CAMAPF010001069">
    <property type="protein sequence ID" value="CAH9144640.1"/>
    <property type="molecule type" value="Genomic_DNA"/>
</dbReference>